<evidence type="ECO:0000313" key="2">
    <source>
        <dbReference type="EMBL" id="APW60533.1"/>
    </source>
</evidence>
<keyword evidence="3" id="KW-1185">Reference proteome</keyword>
<gene>
    <name evidence="2" type="ORF">BSF38_02004</name>
</gene>
<dbReference type="EMBL" id="CP019082">
    <property type="protein sequence ID" value="APW60533.1"/>
    <property type="molecule type" value="Genomic_DNA"/>
</dbReference>
<organism evidence="2 3">
    <name type="scientific">Paludisphaera borealis</name>
    <dbReference type="NCBI Taxonomy" id="1387353"/>
    <lineage>
        <taxon>Bacteria</taxon>
        <taxon>Pseudomonadati</taxon>
        <taxon>Planctomycetota</taxon>
        <taxon>Planctomycetia</taxon>
        <taxon>Isosphaerales</taxon>
        <taxon>Isosphaeraceae</taxon>
        <taxon>Paludisphaera</taxon>
    </lineage>
</organism>
<dbReference type="KEGG" id="pbor:BSF38_02004"/>
<proteinExistence type="predicted"/>
<feature type="compositionally biased region" description="Basic and acidic residues" evidence="1">
    <location>
        <begin position="1"/>
        <end position="17"/>
    </location>
</feature>
<protein>
    <submittedName>
        <fullName evidence="2">Uncharacterized protein</fullName>
    </submittedName>
</protein>
<dbReference type="STRING" id="1387353.BSF38_02004"/>
<sequence length="102" mass="11178">MGREVSRPRLGDGDGGRVRPARHGRMGFVLGPGPGSPVSITPSSSLGFINGTLQDRKDLSTISFLDLGVVLGHYAKWQDCRDDLGYRYIGRRGETATFKYSY</sequence>
<accession>A0A1U7CNS6</accession>
<feature type="region of interest" description="Disordered" evidence="1">
    <location>
        <begin position="1"/>
        <end position="23"/>
    </location>
</feature>
<evidence type="ECO:0000313" key="3">
    <source>
        <dbReference type="Proteomes" id="UP000186309"/>
    </source>
</evidence>
<dbReference type="AlphaFoldDB" id="A0A1U7CNS6"/>
<dbReference type="Proteomes" id="UP000186309">
    <property type="component" value="Chromosome"/>
</dbReference>
<name>A0A1U7CNS6_9BACT</name>
<reference evidence="3" key="1">
    <citation type="submission" date="2016-12" db="EMBL/GenBank/DDBJ databases">
        <title>Comparative genomics of four Isosphaeraceae planctomycetes: a common pool of plasmids and glycoside hydrolase genes.</title>
        <authorList>
            <person name="Ivanova A."/>
        </authorList>
    </citation>
    <scope>NUCLEOTIDE SEQUENCE [LARGE SCALE GENOMIC DNA]</scope>
    <source>
        <strain evidence="3">PX4</strain>
    </source>
</reference>
<evidence type="ECO:0000256" key="1">
    <source>
        <dbReference type="SAM" id="MobiDB-lite"/>
    </source>
</evidence>